<evidence type="ECO:0000313" key="2">
    <source>
        <dbReference type="Proteomes" id="UP001162992"/>
    </source>
</evidence>
<dbReference type="Proteomes" id="UP001162992">
    <property type="component" value="Chromosome 24"/>
</dbReference>
<proteinExistence type="predicted"/>
<organism evidence="1 2">
    <name type="scientific">Diphasiastrum complanatum</name>
    <name type="common">Issler's clubmoss</name>
    <name type="synonym">Lycopodium complanatum</name>
    <dbReference type="NCBI Taxonomy" id="34168"/>
    <lineage>
        <taxon>Eukaryota</taxon>
        <taxon>Viridiplantae</taxon>
        <taxon>Streptophyta</taxon>
        <taxon>Embryophyta</taxon>
        <taxon>Tracheophyta</taxon>
        <taxon>Lycopodiopsida</taxon>
        <taxon>Lycopodiales</taxon>
        <taxon>Lycopodiaceae</taxon>
        <taxon>Lycopodioideae</taxon>
        <taxon>Diphasiastrum</taxon>
    </lineage>
</organism>
<protein>
    <submittedName>
        <fullName evidence="1">Uncharacterized protein</fullName>
    </submittedName>
</protein>
<keyword evidence="2" id="KW-1185">Reference proteome</keyword>
<comment type="caution">
    <text evidence="1">The sequence shown here is derived from an EMBL/GenBank/DDBJ whole genome shotgun (WGS) entry which is preliminary data.</text>
</comment>
<accession>A0ACC2A7C0</accession>
<name>A0ACC2A7C0_DIPCM</name>
<sequence>MDTVSSVQDVCSHDEESLDDLKCKLVRVMVELESARAAAQAQQQLHETRVEHLENLLDIAQRERDEAREQCFQLQERILGSCLLELPPALSSIQPESPIKIFSSPDLKFEEEELLHHFQQELLFTDQQQEEDLHYYLQQQHHQEQLGLQEQADKPHMKVLNLQENKLLSQTELYIQAQQHSEENSLPLCTMTKETLQDLDLQLTQPWLSNDKELSVSGITSATPFQFVSDGSYLGENDFSHLSPPISAIETCSPPVAPEVSALFSSPRLQRGSVIASLLSPLEPFTTLLSKQILHLPEPPEADPQVMLRSLPEKGKLLQAVMQAGPLLQTLLLAGPLPQWRHPPPALNSLEIPRVPMSSRSMSVPLSDPVPHPIEVQSISENHGQYMTTSSMVHRSIFTSSVQGSLMSIPAASKTVCETSLDNHM</sequence>
<evidence type="ECO:0000313" key="1">
    <source>
        <dbReference type="EMBL" id="KAJ7513443.1"/>
    </source>
</evidence>
<dbReference type="EMBL" id="CM055115">
    <property type="protein sequence ID" value="KAJ7513443.1"/>
    <property type="molecule type" value="Genomic_DNA"/>
</dbReference>
<reference evidence="2" key="1">
    <citation type="journal article" date="2024" name="Proc. Natl. Acad. Sci. U.S.A.">
        <title>Extraordinary preservation of gene collinearity over three hundred million years revealed in homosporous lycophytes.</title>
        <authorList>
            <person name="Li C."/>
            <person name="Wickell D."/>
            <person name="Kuo L.Y."/>
            <person name="Chen X."/>
            <person name="Nie B."/>
            <person name="Liao X."/>
            <person name="Peng D."/>
            <person name="Ji J."/>
            <person name="Jenkins J."/>
            <person name="Williams M."/>
            <person name="Shu S."/>
            <person name="Plott C."/>
            <person name="Barry K."/>
            <person name="Rajasekar S."/>
            <person name="Grimwood J."/>
            <person name="Han X."/>
            <person name="Sun S."/>
            <person name="Hou Z."/>
            <person name="He W."/>
            <person name="Dai G."/>
            <person name="Sun C."/>
            <person name="Schmutz J."/>
            <person name="Leebens-Mack J.H."/>
            <person name="Li F.W."/>
            <person name="Wang L."/>
        </authorList>
    </citation>
    <scope>NUCLEOTIDE SEQUENCE [LARGE SCALE GENOMIC DNA]</scope>
    <source>
        <strain evidence="2">cv. PW_Plant_1</strain>
    </source>
</reference>
<gene>
    <name evidence="1" type="ORF">O6H91_24G007600</name>
</gene>